<dbReference type="NCBIfam" id="TIGR04183">
    <property type="entry name" value="Por_Secre_tail"/>
    <property type="match status" value="1"/>
</dbReference>
<comment type="caution">
    <text evidence="4">The sequence shown here is derived from an EMBL/GenBank/DDBJ whole genome shotgun (WGS) entry which is preliminary data.</text>
</comment>
<evidence type="ECO:0000313" key="4">
    <source>
        <dbReference type="EMBL" id="RXR20473.1"/>
    </source>
</evidence>
<evidence type="ECO:0000313" key="5">
    <source>
        <dbReference type="Proteomes" id="UP000290283"/>
    </source>
</evidence>
<organism evidence="4 5">
    <name type="scientific">Flavobacterium amnicola</name>
    <dbReference type="NCBI Taxonomy" id="2506422"/>
    <lineage>
        <taxon>Bacteria</taxon>
        <taxon>Pseudomonadati</taxon>
        <taxon>Bacteroidota</taxon>
        <taxon>Flavobacteriia</taxon>
        <taxon>Flavobacteriales</taxon>
        <taxon>Flavobacteriaceae</taxon>
        <taxon>Flavobacterium</taxon>
    </lineage>
</organism>
<dbReference type="Pfam" id="PF18962">
    <property type="entry name" value="Por_Secre_tail"/>
    <property type="match status" value="1"/>
</dbReference>
<evidence type="ECO:0000259" key="3">
    <source>
        <dbReference type="Pfam" id="PF18962"/>
    </source>
</evidence>
<proteinExistence type="predicted"/>
<reference evidence="5" key="1">
    <citation type="submission" date="2019-01" db="EMBL/GenBank/DDBJ databases">
        <title>Cytophagaceae bacterium strain CAR-16.</title>
        <authorList>
            <person name="Chen W.-M."/>
        </authorList>
    </citation>
    <scope>NUCLEOTIDE SEQUENCE [LARGE SCALE GENOMIC DNA]</scope>
    <source>
        <strain evidence="5">LLJ-11</strain>
    </source>
</reference>
<evidence type="ECO:0000256" key="2">
    <source>
        <dbReference type="SAM" id="SignalP"/>
    </source>
</evidence>
<name>A0A4Q1K3T6_9FLAO</name>
<dbReference type="Proteomes" id="UP000290283">
    <property type="component" value="Unassembled WGS sequence"/>
</dbReference>
<dbReference type="OrthoDB" id="2582440at2"/>
<dbReference type="AlphaFoldDB" id="A0A4Q1K3T6"/>
<dbReference type="NCBIfam" id="NF033708">
    <property type="entry name" value="T9SS_Cterm_ChiA"/>
    <property type="match status" value="1"/>
</dbReference>
<gene>
    <name evidence="4" type="ORF">EQG63_00655</name>
</gene>
<accession>A0A4Q1K3T6</accession>
<keyword evidence="1 2" id="KW-0732">Signal</keyword>
<evidence type="ECO:0000256" key="1">
    <source>
        <dbReference type="ARBA" id="ARBA00022729"/>
    </source>
</evidence>
<feature type="chain" id="PRO_5020179363" evidence="2">
    <location>
        <begin position="20"/>
        <end position="637"/>
    </location>
</feature>
<dbReference type="RefSeq" id="WP_129433238.1">
    <property type="nucleotide sequence ID" value="NZ_SBKO01000001.1"/>
</dbReference>
<dbReference type="InterPro" id="IPR026444">
    <property type="entry name" value="Secre_tail"/>
</dbReference>
<feature type="signal peptide" evidence="2">
    <location>
        <begin position="1"/>
        <end position="19"/>
    </location>
</feature>
<keyword evidence="5" id="KW-1185">Reference proteome</keyword>
<dbReference type="EMBL" id="SBKO01000001">
    <property type="protein sequence ID" value="RXR20473.1"/>
    <property type="molecule type" value="Genomic_DNA"/>
</dbReference>
<feature type="domain" description="Secretion system C-terminal sorting" evidence="3">
    <location>
        <begin position="564"/>
        <end position="632"/>
    </location>
</feature>
<sequence length="637" mass="69052">MKKLYPVLGILFLSFSLKAQMYVSPNTYMYVGDQYVYVTGNVNLNATTSNIYLRRDGQLLQGTAAVNGNNIGAGALSVYQEGSVNNFQYNYWCSPVGGATAGGNQPFGITQIGVPNVNLNLTSFAANTPVTGFDGTSSNGALSISSRWIYKFANSTLYAQWAYVGSAAAMSAGQGFTMKGTSGADAIIPYTGAGANRSAIATAKASGNQRYDFRGIPNDGTILIPMIVDTKTLTGNPYPSAIDLQDLLVDNGPAGLDVCDGTALFWEHDKSVNSHLLAAYRGGYGVYNGASNTYTAATYQAPNVLGMPTGGPTGSGNAFERRFSPIGQGFMIRNSSLAGITNVAGNFVINNTHRVFRREGIVNNSEFARANQEGGENASEKTGTDRYGYYGDIPNLRGKDYSKISKAPTPHIMVHTMLSTGAIRQMALVFMPNAIEGYDPADSMTGEGSLPVDVYFPMLNSQFVHNANKFNIENKYPLGFKNDVESKFIMRVAEFVNFDKVSEVFLHDKELDTYHDIKNTQFELTLPAGINTTRYEITFKDNKKPVQGEYVEPVANLNVFQNNTSSMLTIKNPSQLDLRSLSLFDVTGKSILSKTNLGKNDSYEFSTANLSDGVYIVKLITSTNQEITKKVSVSKLN</sequence>
<protein>
    <submittedName>
        <fullName evidence="4">T9SS type A sorting domain-containing protein</fullName>
    </submittedName>
</protein>